<name>A0A066RY93_9GAMM</name>
<sequence>MLVALTGAYLMAAGLLITLVVVDVLPLPWVWLMFLWLWPEYVKVGNQTAQLKGRLVLFSDQQLAWQNRKWRLSHVLLFTPYLLVMELEDAQQVRRLVICRDACTDSDFRRLSLFCRLA</sequence>
<keyword evidence="1" id="KW-0472">Membrane</keyword>
<keyword evidence="1" id="KW-0812">Transmembrane</keyword>
<evidence type="ECO:0000313" key="2">
    <source>
        <dbReference type="EMBL" id="KDM92637.1"/>
    </source>
</evidence>
<keyword evidence="3" id="KW-1185">Reference proteome</keyword>
<feature type="transmembrane region" description="Helical" evidence="1">
    <location>
        <begin position="12"/>
        <end position="38"/>
    </location>
</feature>
<dbReference type="Pfam" id="PF07254">
    <property type="entry name" value="Cpta_toxin"/>
    <property type="match status" value="1"/>
</dbReference>
<dbReference type="Proteomes" id="UP000027192">
    <property type="component" value="Unassembled WGS sequence"/>
</dbReference>
<accession>A0A066RY93</accession>
<dbReference type="EMBL" id="JMIB01000006">
    <property type="protein sequence ID" value="KDM92637.1"/>
    <property type="molecule type" value="Genomic_DNA"/>
</dbReference>
<dbReference type="STRING" id="1654360.EA58_04480"/>
<evidence type="ECO:0000313" key="3">
    <source>
        <dbReference type="Proteomes" id="UP000027192"/>
    </source>
</evidence>
<protein>
    <recommendedName>
        <fullName evidence="4">Toxin CptA</fullName>
    </recommendedName>
</protein>
<organism evidence="2 3">
    <name type="scientific">Photobacterium galatheae</name>
    <dbReference type="NCBI Taxonomy" id="1654360"/>
    <lineage>
        <taxon>Bacteria</taxon>
        <taxon>Pseudomonadati</taxon>
        <taxon>Pseudomonadota</taxon>
        <taxon>Gammaproteobacteria</taxon>
        <taxon>Vibrionales</taxon>
        <taxon>Vibrionaceae</taxon>
        <taxon>Photobacterium</taxon>
    </lineage>
</organism>
<dbReference type="InterPro" id="IPR009883">
    <property type="entry name" value="YgfX"/>
</dbReference>
<evidence type="ECO:0000256" key="1">
    <source>
        <dbReference type="SAM" id="Phobius"/>
    </source>
</evidence>
<keyword evidence="1" id="KW-1133">Transmembrane helix</keyword>
<reference evidence="2 3" key="1">
    <citation type="submission" date="2014-04" db="EMBL/GenBank/DDBJ databases">
        <title>Draft genome sequence of Photobacterium halotolerans S2753: a solonamide, ngercheumicin and holomycin producer.</title>
        <authorList>
            <person name="Machado H.R."/>
            <person name="Gram L."/>
        </authorList>
    </citation>
    <scope>NUCLEOTIDE SEQUENCE [LARGE SCALE GENOMIC DNA]</scope>
    <source>
        <strain evidence="2 3">S2753</strain>
    </source>
</reference>
<evidence type="ECO:0008006" key="4">
    <source>
        <dbReference type="Google" id="ProtNLM"/>
    </source>
</evidence>
<proteinExistence type="predicted"/>
<comment type="caution">
    <text evidence="2">The sequence shown here is derived from an EMBL/GenBank/DDBJ whole genome shotgun (WGS) entry which is preliminary data.</text>
</comment>
<dbReference type="AlphaFoldDB" id="A0A066RY93"/>
<gene>
    <name evidence="2" type="ORF">EA58_04480</name>
</gene>